<dbReference type="PANTHER" id="PTHR10302:SF27">
    <property type="entry name" value="SINGLE-STRANDED DNA-BINDING PROTEIN"/>
    <property type="match status" value="1"/>
</dbReference>
<protein>
    <recommendedName>
        <fullName evidence="3">Single-stranded DNA-binding protein</fullName>
    </recommendedName>
</protein>
<proteinExistence type="predicted"/>
<evidence type="ECO:0000256" key="2">
    <source>
        <dbReference type="PROSITE-ProRule" id="PRU00252"/>
    </source>
</evidence>
<feature type="region of interest" description="Disordered" evidence="4">
    <location>
        <begin position="134"/>
        <end position="162"/>
    </location>
</feature>
<evidence type="ECO:0000313" key="5">
    <source>
        <dbReference type="EMBL" id="QNN53423.1"/>
    </source>
</evidence>
<dbReference type="Proteomes" id="UP000515947">
    <property type="component" value="Chromosome"/>
</dbReference>
<keyword evidence="1 2" id="KW-0238">DNA-binding</keyword>
<dbReference type="GO" id="GO:0009295">
    <property type="term" value="C:nucleoid"/>
    <property type="evidence" value="ECO:0007669"/>
    <property type="project" value="TreeGrafter"/>
</dbReference>
<dbReference type="NCBIfam" id="TIGR00621">
    <property type="entry name" value="ssb"/>
    <property type="match status" value="1"/>
</dbReference>
<evidence type="ECO:0000256" key="3">
    <source>
        <dbReference type="RuleBase" id="RU000524"/>
    </source>
</evidence>
<dbReference type="GO" id="GO:0003697">
    <property type="term" value="F:single-stranded DNA binding"/>
    <property type="evidence" value="ECO:0007669"/>
    <property type="project" value="InterPro"/>
</dbReference>
<dbReference type="Gene3D" id="2.40.50.140">
    <property type="entry name" value="Nucleic acid-binding proteins"/>
    <property type="match status" value="1"/>
</dbReference>
<organism evidence="5 6">
    <name type="scientific">Nocardioides mesophilus</name>
    <dbReference type="NCBI Taxonomy" id="433659"/>
    <lineage>
        <taxon>Bacteria</taxon>
        <taxon>Bacillati</taxon>
        <taxon>Actinomycetota</taxon>
        <taxon>Actinomycetes</taxon>
        <taxon>Propionibacteriales</taxon>
        <taxon>Nocardioidaceae</taxon>
        <taxon>Nocardioides</taxon>
    </lineage>
</organism>
<keyword evidence="6" id="KW-1185">Reference proteome</keyword>
<dbReference type="Pfam" id="PF00436">
    <property type="entry name" value="SSB"/>
    <property type="match status" value="1"/>
</dbReference>
<dbReference type="PANTHER" id="PTHR10302">
    <property type="entry name" value="SINGLE-STRANDED DNA-BINDING PROTEIN"/>
    <property type="match status" value="1"/>
</dbReference>
<dbReference type="EMBL" id="CP060713">
    <property type="protein sequence ID" value="QNN53423.1"/>
    <property type="molecule type" value="Genomic_DNA"/>
</dbReference>
<dbReference type="InterPro" id="IPR012340">
    <property type="entry name" value="NA-bd_OB-fold"/>
</dbReference>
<evidence type="ECO:0000256" key="4">
    <source>
        <dbReference type="SAM" id="MobiDB-lite"/>
    </source>
</evidence>
<dbReference type="GO" id="GO:0006260">
    <property type="term" value="P:DNA replication"/>
    <property type="evidence" value="ECO:0007669"/>
    <property type="project" value="InterPro"/>
</dbReference>
<accession>A0A7G9RCU8</accession>
<dbReference type="KEGG" id="nmes:H9L09_02915"/>
<dbReference type="CDD" id="cd04496">
    <property type="entry name" value="SSB_OBF"/>
    <property type="match status" value="1"/>
</dbReference>
<dbReference type="AlphaFoldDB" id="A0A7G9RCU8"/>
<dbReference type="RefSeq" id="WP_187579265.1">
    <property type="nucleotide sequence ID" value="NZ_CP060713.1"/>
</dbReference>
<sequence length="162" mass="18002">MSDTYVTLHGWVGSEVTFRDPNGISVVNLRVASTPRLKKDGKWVDGETTWYSVTAWRSLADNVRGSVKKGDAVIVHGRLRTEVWTREDGQPSSTLQIEASLVGHDLTRGTSIFLRTPKPERADTDVEQEVDQMIREVPDDLGPVDSWGNPREDQSSVEEPAA</sequence>
<name>A0A7G9RCU8_9ACTN</name>
<dbReference type="PROSITE" id="PS50935">
    <property type="entry name" value="SSB"/>
    <property type="match status" value="1"/>
</dbReference>
<dbReference type="InterPro" id="IPR011344">
    <property type="entry name" value="ssDNA-bd"/>
</dbReference>
<evidence type="ECO:0000256" key="1">
    <source>
        <dbReference type="ARBA" id="ARBA00023125"/>
    </source>
</evidence>
<evidence type="ECO:0000313" key="6">
    <source>
        <dbReference type="Proteomes" id="UP000515947"/>
    </source>
</evidence>
<dbReference type="InterPro" id="IPR000424">
    <property type="entry name" value="Primosome_PriB/ssb"/>
</dbReference>
<dbReference type="SUPFAM" id="SSF50249">
    <property type="entry name" value="Nucleic acid-binding proteins"/>
    <property type="match status" value="1"/>
</dbReference>
<gene>
    <name evidence="5" type="ORF">H9L09_02915</name>
</gene>
<reference evidence="5 6" key="1">
    <citation type="submission" date="2020-08" db="EMBL/GenBank/DDBJ databases">
        <title>Genome sequence of Nocardioides mesophilus KACC 16243T.</title>
        <authorList>
            <person name="Hyun D.-W."/>
            <person name="Bae J.-W."/>
        </authorList>
    </citation>
    <scope>NUCLEOTIDE SEQUENCE [LARGE SCALE GENOMIC DNA]</scope>
    <source>
        <strain evidence="5 6">KACC 16243</strain>
    </source>
</reference>